<evidence type="ECO:0000256" key="5">
    <source>
        <dbReference type="RuleBase" id="RU004404"/>
    </source>
</evidence>
<comment type="caution">
    <text evidence="8">The sequence shown here is derived from an EMBL/GenBank/DDBJ whole genome shotgun (WGS) entry which is preliminary data.</text>
</comment>
<evidence type="ECO:0000256" key="3">
    <source>
        <dbReference type="ARBA" id="ARBA00022801"/>
    </source>
</evidence>
<keyword evidence="3 5" id="KW-0378">Hydrolase</keyword>
<reference evidence="8 9" key="1">
    <citation type="submission" date="2019-08" db="EMBL/GenBank/DDBJ databases">
        <title>In-depth cultivation of the pig gut microbiome towards novel bacterial diversity and tailored functional studies.</title>
        <authorList>
            <person name="Wylensek D."/>
            <person name="Hitch T.C.A."/>
            <person name="Clavel T."/>
        </authorList>
    </citation>
    <scope>NUCLEOTIDE SEQUENCE [LARGE SCALE GENOMIC DNA]</scope>
    <source>
        <strain evidence="8 9">WCA-MUC-591-APC-4B</strain>
    </source>
</reference>
<keyword evidence="4 5" id="KW-0720">Serine protease</keyword>
<dbReference type="RefSeq" id="WP_154554929.1">
    <property type="nucleotide sequence ID" value="NZ_JBJESO010000022.1"/>
</dbReference>
<accession>A0A6N7XN17</accession>
<organism evidence="8 9">
    <name type="scientific">Mogibacterium kristiansenii</name>
    <dbReference type="NCBI Taxonomy" id="2606708"/>
    <lineage>
        <taxon>Bacteria</taxon>
        <taxon>Bacillati</taxon>
        <taxon>Bacillota</taxon>
        <taxon>Clostridia</taxon>
        <taxon>Peptostreptococcales</taxon>
        <taxon>Anaerovoracaceae</taxon>
        <taxon>Mogibacterium</taxon>
    </lineage>
</organism>
<dbReference type="GO" id="GO:0030288">
    <property type="term" value="C:outer membrane-bounded periplasmic space"/>
    <property type="evidence" value="ECO:0007669"/>
    <property type="project" value="TreeGrafter"/>
</dbReference>
<comment type="similarity">
    <text evidence="1 5">Belongs to the peptidase S41A family.</text>
</comment>
<dbReference type="InterPro" id="IPR004447">
    <property type="entry name" value="Peptidase_S41A"/>
</dbReference>
<dbReference type="GO" id="GO:0007165">
    <property type="term" value="P:signal transduction"/>
    <property type="evidence" value="ECO:0007669"/>
    <property type="project" value="TreeGrafter"/>
</dbReference>
<evidence type="ECO:0000256" key="4">
    <source>
        <dbReference type="ARBA" id="ARBA00022825"/>
    </source>
</evidence>
<evidence type="ECO:0000259" key="7">
    <source>
        <dbReference type="PROSITE" id="PS50106"/>
    </source>
</evidence>
<keyword evidence="9" id="KW-1185">Reference proteome</keyword>
<feature type="domain" description="PDZ" evidence="7">
    <location>
        <begin position="99"/>
        <end position="191"/>
    </location>
</feature>
<keyword evidence="6" id="KW-0812">Transmembrane</keyword>
<dbReference type="CDD" id="cd06782">
    <property type="entry name" value="cpPDZ_CPP-like"/>
    <property type="match status" value="1"/>
</dbReference>
<dbReference type="Gene3D" id="3.90.226.10">
    <property type="entry name" value="2-enoyl-CoA Hydratase, Chain A, domain 1"/>
    <property type="match status" value="1"/>
</dbReference>
<protein>
    <submittedName>
        <fullName evidence="8">PDZ domain-containing protein</fullName>
    </submittedName>
</protein>
<dbReference type="SUPFAM" id="SSF52096">
    <property type="entry name" value="ClpP/crotonase"/>
    <property type="match status" value="1"/>
</dbReference>
<sequence length="385" mass="42475">MRDERKKIMVSFLLGMVTALMLGFAFVYGIRGAGVLSAGKINYYKDLDAQYGKYYKMQKSIRDKSLYSIDKKKRDRYLSQAVIQSLPDPYAAYYNKEDYEKLERRYSESYSGIGISVEEKKGKLLIAHVIKDGPAEQGGLRKGDRILSVDGKKVHSVDDASDRIGGEAGTDVVLKLKRGGQDVTVTLTRQEVEEDSVDSKFLKAENGKKLGYIRIRHFREGTSEELKEAEERLMDGRVTGVVIDVRDNPGGIKDEGVKCADLLLPSGKILIEKNNQGKKKVARADGQCADFEYVVLVNGNTASAAEIFAGAVQVNRGGKLIGEKTYGKGVIQSVEKLEDGSAFKFTTEEYFLPDGTPINKKGIQPDIRVASGKALTRGIQMLSGK</sequence>
<dbReference type="SMART" id="SM00228">
    <property type="entry name" value="PDZ"/>
    <property type="match status" value="1"/>
</dbReference>
<dbReference type="InterPro" id="IPR005151">
    <property type="entry name" value="Tail-specific_protease"/>
</dbReference>
<dbReference type="InterPro" id="IPR001478">
    <property type="entry name" value="PDZ"/>
</dbReference>
<dbReference type="PANTHER" id="PTHR32060:SF30">
    <property type="entry name" value="CARBOXY-TERMINAL PROCESSING PROTEASE CTPA"/>
    <property type="match status" value="1"/>
</dbReference>
<dbReference type="GO" id="GO:0006508">
    <property type="term" value="P:proteolysis"/>
    <property type="evidence" value="ECO:0007669"/>
    <property type="project" value="UniProtKB-KW"/>
</dbReference>
<keyword evidence="6" id="KW-0472">Membrane</keyword>
<dbReference type="GO" id="GO:0008236">
    <property type="term" value="F:serine-type peptidase activity"/>
    <property type="evidence" value="ECO:0007669"/>
    <property type="project" value="UniProtKB-KW"/>
</dbReference>
<dbReference type="Pfam" id="PF13180">
    <property type="entry name" value="PDZ_2"/>
    <property type="match status" value="1"/>
</dbReference>
<dbReference type="EMBL" id="VUNA01000022">
    <property type="protein sequence ID" value="MST71366.1"/>
    <property type="molecule type" value="Genomic_DNA"/>
</dbReference>
<evidence type="ECO:0000313" key="8">
    <source>
        <dbReference type="EMBL" id="MST71366.1"/>
    </source>
</evidence>
<dbReference type="GO" id="GO:0004175">
    <property type="term" value="F:endopeptidase activity"/>
    <property type="evidence" value="ECO:0007669"/>
    <property type="project" value="TreeGrafter"/>
</dbReference>
<dbReference type="PROSITE" id="PS50106">
    <property type="entry name" value="PDZ"/>
    <property type="match status" value="1"/>
</dbReference>
<dbReference type="AlphaFoldDB" id="A0A6N7XN17"/>
<keyword evidence="2 5" id="KW-0645">Protease</keyword>
<evidence type="ECO:0000256" key="6">
    <source>
        <dbReference type="SAM" id="Phobius"/>
    </source>
</evidence>
<proteinExistence type="inferred from homology"/>
<evidence type="ECO:0000256" key="2">
    <source>
        <dbReference type="ARBA" id="ARBA00022670"/>
    </source>
</evidence>
<dbReference type="SUPFAM" id="SSF50156">
    <property type="entry name" value="PDZ domain-like"/>
    <property type="match status" value="1"/>
</dbReference>
<dbReference type="CDD" id="cd07560">
    <property type="entry name" value="Peptidase_S41_CPP"/>
    <property type="match status" value="1"/>
</dbReference>
<dbReference type="Proteomes" id="UP000469424">
    <property type="component" value="Unassembled WGS sequence"/>
</dbReference>
<evidence type="ECO:0000256" key="1">
    <source>
        <dbReference type="ARBA" id="ARBA00009179"/>
    </source>
</evidence>
<dbReference type="SMART" id="SM00245">
    <property type="entry name" value="TSPc"/>
    <property type="match status" value="1"/>
</dbReference>
<dbReference type="Gene3D" id="3.30.750.44">
    <property type="match status" value="1"/>
</dbReference>
<name>A0A6N7XN17_9FIRM</name>
<dbReference type="InterPro" id="IPR036034">
    <property type="entry name" value="PDZ_sf"/>
</dbReference>
<keyword evidence="6" id="KW-1133">Transmembrane helix</keyword>
<gene>
    <name evidence="8" type="ORF">FYJ65_08625</name>
</gene>
<dbReference type="InterPro" id="IPR029045">
    <property type="entry name" value="ClpP/crotonase-like_dom_sf"/>
</dbReference>
<evidence type="ECO:0000313" key="9">
    <source>
        <dbReference type="Proteomes" id="UP000469424"/>
    </source>
</evidence>
<dbReference type="Gene3D" id="2.30.42.10">
    <property type="match status" value="1"/>
</dbReference>
<dbReference type="PANTHER" id="PTHR32060">
    <property type="entry name" value="TAIL-SPECIFIC PROTEASE"/>
    <property type="match status" value="1"/>
</dbReference>
<feature type="transmembrane region" description="Helical" evidence="6">
    <location>
        <begin position="12"/>
        <end position="30"/>
    </location>
</feature>
<dbReference type="Pfam" id="PF03572">
    <property type="entry name" value="Peptidase_S41"/>
    <property type="match status" value="1"/>
</dbReference>
<dbReference type="NCBIfam" id="TIGR00225">
    <property type="entry name" value="prc"/>
    <property type="match status" value="1"/>
</dbReference>